<dbReference type="GO" id="GO:0006633">
    <property type="term" value="P:fatty acid biosynthetic process"/>
    <property type="evidence" value="ECO:0007669"/>
    <property type="project" value="UniProtKB-KW"/>
</dbReference>
<keyword evidence="14" id="KW-0408">Iron</keyword>
<dbReference type="InterPro" id="IPR011053">
    <property type="entry name" value="Single_hybrid_motif"/>
</dbReference>
<dbReference type="InterPro" id="IPR013537">
    <property type="entry name" value="AcCoA_COase_cen"/>
</dbReference>
<evidence type="ECO:0000256" key="22">
    <source>
        <dbReference type="PROSITE-ProRule" id="PRU00409"/>
    </source>
</evidence>
<dbReference type="PROSITE" id="PS51471">
    <property type="entry name" value="FE2OG_OXY"/>
    <property type="match status" value="1"/>
</dbReference>
<evidence type="ECO:0000256" key="15">
    <source>
        <dbReference type="ARBA" id="ARBA00023098"/>
    </source>
</evidence>
<feature type="compositionally biased region" description="Pro residues" evidence="23">
    <location>
        <begin position="2461"/>
        <end position="2470"/>
    </location>
</feature>
<dbReference type="SUPFAM" id="SSF51246">
    <property type="entry name" value="Rudiment single hybrid motif"/>
    <property type="match status" value="1"/>
</dbReference>
<gene>
    <name evidence="29" type="ORF">C1SCF055_LOCUS6736</name>
</gene>
<evidence type="ECO:0000256" key="9">
    <source>
        <dbReference type="ARBA" id="ARBA00022741"/>
    </source>
</evidence>
<dbReference type="Gene3D" id="3.30.1490.20">
    <property type="entry name" value="ATP-grasp fold, A domain"/>
    <property type="match status" value="1"/>
</dbReference>
<reference evidence="30" key="2">
    <citation type="submission" date="2024-04" db="EMBL/GenBank/DDBJ databases">
        <authorList>
            <person name="Chen Y."/>
            <person name="Shah S."/>
            <person name="Dougan E. K."/>
            <person name="Thang M."/>
            <person name="Chan C."/>
        </authorList>
    </citation>
    <scope>NUCLEOTIDE SEQUENCE [LARGE SCALE GENOMIC DNA]</scope>
</reference>
<keyword evidence="17" id="KW-0233">DNA recombination</keyword>
<evidence type="ECO:0000256" key="8">
    <source>
        <dbReference type="ARBA" id="ARBA00022723"/>
    </source>
</evidence>
<reference evidence="29" key="1">
    <citation type="submission" date="2022-10" db="EMBL/GenBank/DDBJ databases">
        <authorList>
            <person name="Chen Y."/>
            <person name="Dougan E. K."/>
            <person name="Chan C."/>
            <person name="Rhodes N."/>
            <person name="Thang M."/>
        </authorList>
    </citation>
    <scope>NUCLEOTIDE SEQUENCE</scope>
</reference>
<dbReference type="SUPFAM" id="SSF56349">
    <property type="entry name" value="DNA breaking-rejoining enzymes"/>
    <property type="match status" value="1"/>
</dbReference>
<dbReference type="GO" id="GO:0016705">
    <property type="term" value="F:oxidoreductase activity, acting on paired donors, with incorporation or reduction of molecular oxygen"/>
    <property type="evidence" value="ECO:0007669"/>
    <property type="project" value="InterPro"/>
</dbReference>
<evidence type="ECO:0000256" key="2">
    <source>
        <dbReference type="ARBA" id="ARBA00001961"/>
    </source>
</evidence>
<keyword evidence="6" id="KW-0489">Methyltransferase</keyword>
<evidence type="ECO:0000256" key="4">
    <source>
        <dbReference type="ARBA" id="ARBA00022516"/>
    </source>
</evidence>
<dbReference type="Pfam" id="PF02785">
    <property type="entry name" value="Biotin_carb_C"/>
    <property type="match status" value="1"/>
</dbReference>
<evidence type="ECO:0000259" key="24">
    <source>
        <dbReference type="PROSITE" id="PS50968"/>
    </source>
</evidence>
<dbReference type="InterPro" id="IPR005123">
    <property type="entry name" value="Oxoglu/Fe-dep_dioxygenase_dom"/>
</dbReference>
<feature type="compositionally biased region" description="Basic and acidic residues" evidence="23">
    <location>
        <begin position="2800"/>
        <end position="2817"/>
    </location>
</feature>
<keyword evidence="16" id="KW-0275">Fatty acid biosynthesis</keyword>
<dbReference type="InterPro" id="IPR011764">
    <property type="entry name" value="Biotin_carboxylation_dom"/>
</dbReference>
<dbReference type="InterPro" id="IPR029063">
    <property type="entry name" value="SAM-dependent_MTases_sf"/>
</dbReference>
<dbReference type="Gene3D" id="3.30.470.20">
    <property type="entry name" value="ATP-grasp fold, B domain"/>
    <property type="match status" value="1"/>
</dbReference>
<dbReference type="SUPFAM" id="SSF56059">
    <property type="entry name" value="Glutathione synthetase ATP-binding domain-like"/>
    <property type="match status" value="1"/>
</dbReference>
<evidence type="ECO:0000256" key="20">
    <source>
        <dbReference type="ARBA" id="ARBA00048065"/>
    </source>
</evidence>
<dbReference type="SUPFAM" id="SSF52096">
    <property type="entry name" value="ClpP/crotonase"/>
    <property type="match status" value="2"/>
</dbReference>
<dbReference type="Proteomes" id="UP001152797">
    <property type="component" value="Unassembled WGS sequence"/>
</dbReference>
<dbReference type="PROSITE" id="PS50968">
    <property type="entry name" value="BIOTINYL_LIPOYL"/>
    <property type="match status" value="1"/>
</dbReference>
<dbReference type="PROSITE" id="PS50980">
    <property type="entry name" value="COA_CT_NTER"/>
    <property type="match status" value="1"/>
</dbReference>
<dbReference type="InterPro" id="IPR001882">
    <property type="entry name" value="Biotin_BS"/>
</dbReference>
<evidence type="ECO:0000313" key="30">
    <source>
        <dbReference type="EMBL" id="CAL1132096.1"/>
    </source>
</evidence>
<comment type="cofactor">
    <cofactor evidence="1">
        <name>biotin</name>
        <dbReference type="ChEBI" id="CHEBI:57586"/>
    </cofactor>
</comment>
<dbReference type="CDD" id="cd06850">
    <property type="entry name" value="biotinyl_domain"/>
    <property type="match status" value="1"/>
</dbReference>
<dbReference type="InterPro" id="IPR011054">
    <property type="entry name" value="Rudment_hybrid_motif"/>
</dbReference>
<dbReference type="InterPro" id="IPR020103">
    <property type="entry name" value="PsdUridine_synth_cat_dom_sf"/>
</dbReference>
<dbReference type="PROSITE" id="PS00188">
    <property type="entry name" value="BIOTIN"/>
    <property type="match status" value="1"/>
</dbReference>
<feature type="region of interest" description="Disordered" evidence="23">
    <location>
        <begin position="2169"/>
        <end position="2207"/>
    </location>
</feature>
<dbReference type="InterPro" id="IPR049076">
    <property type="entry name" value="ACCA"/>
</dbReference>
<dbReference type="Pfam" id="PF08326">
    <property type="entry name" value="ACC_central"/>
    <property type="match status" value="1"/>
</dbReference>
<keyword evidence="5" id="KW-0436">Ligase</keyword>
<dbReference type="InterPro" id="IPR011010">
    <property type="entry name" value="DNA_brk_join_enz"/>
</dbReference>
<dbReference type="Pfam" id="PF00145">
    <property type="entry name" value="DNA_methylase"/>
    <property type="match status" value="1"/>
</dbReference>
<evidence type="ECO:0000256" key="17">
    <source>
        <dbReference type="ARBA" id="ARBA00023172"/>
    </source>
</evidence>
<keyword evidence="7" id="KW-0808">Transferase</keyword>
<dbReference type="Pfam" id="PF21385">
    <property type="entry name" value="ACCA_BT"/>
    <property type="match status" value="1"/>
</dbReference>
<dbReference type="Pfam" id="PF01039">
    <property type="entry name" value="Carboxyl_trans"/>
    <property type="match status" value="1"/>
</dbReference>
<comment type="pathway">
    <text evidence="3">Lipid metabolism; malonyl-CoA biosynthesis; malonyl-CoA from acetyl-CoA: step 1/1.</text>
</comment>
<accession>A0A9P1BSM0</accession>
<feature type="domain" description="Biotin carboxylation" evidence="26">
    <location>
        <begin position="1"/>
        <end position="898"/>
    </location>
</feature>
<dbReference type="InterPro" id="IPR001525">
    <property type="entry name" value="C5_MeTfrase"/>
</dbReference>
<dbReference type="SUPFAM" id="SSF53335">
    <property type="entry name" value="S-adenosyl-L-methionine-dependent methyltransferases"/>
    <property type="match status" value="1"/>
</dbReference>
<keyword evidence="9 22" id="KW-0547">Nucleotide-binding</keyword>
<dbReference type="Gene3D" id="1.10.443.10">
    <property type="entry name" value="Intergrase catalytic core"/>
    <property type="match status" value="1"/>
</dbReference>
<dbReference type="Gene3D" id="3.90.226.10">
    <property type="entry name" value="2-enoyl-CoA Hydratase, Chain A, domain 1"/>
    <property type="match status" value="2"/>
</dbReference>
<dbReference type="SUPFAM" id="SSF52440">
    <property type="entry name" value="PreATP-grasp domain"/>
    <property type="match status" value="1"/>
</dbReference>
<dbReference type="Gene3D" id="2.40.50.100">
    <property type="match status" value="1"/>
</dbReference>
<dbReference type="InterPro" id="IPR011761">
    <property type="entry name" value="ATP-grasp"/>
</dbReference>
<evidence type="ECO:0000259" key="27">
    <source>
        <dbReference type="PROSITE" id="PS50980"/>
    </source>
</evidence>
<evidence type="ECO:0000256" key="19">
    <source>
        <dbReference type="ARBA" id="ARBA00023268"/>
    </source>
</evidence>
<sequence>MAAAKAILSMRRWTFIEFGSEQIITFVAMATQDDLNANAEFIRMADSFIEVPSGKNVNNYANVDLICRIAQEQQVDAVWTEKLCKLSPPAPTRNASCLGLPWAAGLRRLGRRRRMARAVRRRCLALLGSALAALPWPSAWSGATPAEVVAQVEAACRSWGAPLSPLGLRKLQEGLARSSAVLSPPTIAWRLAQLRFFAAGEQCWPQVTEMCARRPEVFMDASVKKIWEEDGLLAIHKPWGMRVYLPRNDAGDRYRTWPGELTVHDWLKEMFPNQRTYMCNRLDFATSGLMLVALNQQAAKHASALFRKREVHKFYQALVLGHPPVNWDGNGNRLCDRLRDVPGRFARSVAGAEGQAAETTVKVLQRGQWPKDPPYQGGCSEGSVETKLRRLEASLVQVEPKTGRRHQIRVHLASSGHPILGDDAYGGQPWGKRWTCHRMFLHSWRLRLPWMEKIHLLEAPIAWQASLKNEQRPSEPCVRIMFDPRHASENPKLPAKLKELGITFIGPPSGVMAALGDKIAANILAQTAKVPSIPWSGDGLTCELTAEGEVFQKAMVKTVEDALERAGKIGFPIMVKASEGGGGKGIRKATNMEELKLAFTNVQTEVPGSPIFLMRMVSKARHLEIQILGDEYGNTLALNGRDCSTQRRFQKIFEEGPPIIAKKEVLGLPWDCAMVFGLWPFHEMERAAMRLTALVGYRGAGTVEYLYSPETHTFCFLELNPRLQVEHPVTESITGVNMPATQLQIAMGIALYNVPDIRRFYGMDPTETSKIDFFAVNYPPITTHCCASRITAENPDEGFKPTSGKINSIRFQSSGDCWGYFSVGLKGGIHEFADSQFGHIFAKGPNREAARKSLRFALMNLDVSGDIRHPVDYLVDLLETEAYKENTIDTMWLDGLIASKAISPSTGIMDVVFYAAVYRAFDTAKTRTQDALTSMQKGQLVLLGKRDTDALVNFPIEITYDEKKFSFQVMRTRPDTFSFTINGKTLKAKVREQPDGSLYVSLGNISQQVKGQEEALGLRLIIGAQTIMVPTVYDPSELRSDVNGKVVRYLHDEGTEIAKGDAYIELEAMKMIMALKSPEAGKVSHALSAGSIVSAGELLARLELKDPSKVKKILPFEGEFTIGAPVEQDIEVPRAELLSLLDGYCTEAKGPLIVERMFAGFANREAAAETVRGVLEKYLSNERPFAASIQKKQPYDKLLLELIAEGKESLEKVLFMMVAHNKLAERSEAVMAILREMVAAEGSGMSCMYVPDLGTGDEMDSAVQAKIMELSQLPSNSGAAGDYGNVRYLAQQLLDVVPQESFEERVKAFREQLEKLDEKTLDFATSQELPGTMDGSLEVELLVEALNDSNAMIQKRAMHAYLYWMAAPSRIRKLEMLEAKAPVSTSALWTQYFPVDKKQEEHNRHGQIIVIPSVQQLDSVLDQAVLGPLVKLQGEKGTVPLNFLHILVGRDAFASVTDRTLFYNSDEELKKALKQCQEAFARKAEVLKSAGIGEICVALPQPPRYPRFGKFVIDPTSEEFWWPDLIRSDSNLETVLRVSRRTDGLKVNCQRTVVQLDFDGDKDSGRVPYLVELDASGQEVLAPKDIPELIVAAGQQPAEPWHLKQARELRERGFEYAKEAKHKALFDPSQLSRWFLPGFLRATGAWRASGDVKMLKLNQLPGIKVETTGVISFQCLTLEFCNLLVEEILNYQAGGFPQRPPNSMNNYGLVLHEIGLKPVFSAMLQDYLQGIAARLFGPEDMRDSSLPAKDLGGENWGGDSLSAHHTFVVRYQPDEDQSLDMHVDECDVTFNFALTPADSFEGNDLVFCGMLGSVSHRKHLHSYKHQQGRCVMHLGKRRHGALPISSGRRMSLIMWCKSPLFRQSDEYLLRRFAPMKKRPHSPDRICLSHSHDSDYEEWSESEMSRDMWPSFPGMLELGTLQRLYNLQRIHKEVRPTSQIYLATQPMVSGKAPAPELLMRAVYLSRVSTDAFSQCITDSLDVALEEVEHAMLDPRVAKFGPTVTSRVFLHFLSEMDCTLESVEQRIFDTISSHLGHRGSDVIKLCIDEIEIKVHHRTGGGSGLEILRTSLSSLRGLDDGPIEGGGFLKPKMLREFPDPITGFPLRWEAAKEGAAVVQTDHPHVGVADHAMLSMYQAKRVAARRAGSTYAYDLPGMLQLALTMKWIAATGSSPRRTSSSAELEVRGGGARRRSPSPRSMRGAPTVPSQVPEAMPKDILSVVELVMDWSKMELVEMERAEGSNDVGMLAWKLTLKTPEYPEGRDLILLANDVTFQVANMWQSWVRIKEMEAAKQSLLAKGGTLGDWTGLITNGLQPEDLAWVDAATHPGNVLDYARRVMNRDGIMEYECYDARGRAQGKAIIRLLDWDDYALGTLRGVHLRASDPYYDWYAQHELQEGKGIYHLCGSKRSQCTARLGRGDRREMVHLERWRMTNPMVMMEHDYSKEVALMAVNNWVSNFAAKVPEPPNPPGPPGGARGADPTGLDKALAEAGEAEEEAQVEKRKKNEGGRPEVHPKGLVGLMLERKAAERRAALADKERQDQRRRPDRGRSRSRGRRRRRRKRSSSPGEKWHERSDSSGSSRSFREPSTRGEVEMWRQSRKNPGALLKKGMEEMARYLAERAPGEEGGTDTWMSHRMMAYVSQVVLTQHPPGTIGVRNHRELRTLGRAIDMLIQGQLGELGDLLMQRLKAVETSLVDQGWHSAKHQELIPPHAASLTTEAERRRTARMEISANKLKEMTLKGRSSRPAALRESDHRRVVFNEKPLMIGEKNAAEKESPKSEGKAKGKGRGEEEREEPNPPEVLTDKESFETVNPEKEAESSLEMFKRWLETEETGGLSVAQTGALLALSVWRSGTPLGSYLHQVLQPGPDDGDSGRRQRGILPLPLLPDARAEMEKLFNEGEFRRLAGSWGAKKQNKEKAAKQIRRSGMLLWHGLVVTGINALWTGGGNSGKVHRGGPSKAQQMALDRIWDVVRDFVDDRSETQEKVPRSPTLGEWGKKLGDVRISYQGEIVEKAHQLTLAQILPGLPPPGFGGSVPLVELCDGELREKLMNPEGNVLKEEEMPEDLPKPKVHASPEQWQLIAKELYTRGLVEPVESPLEIKGKPICNGAFGVVKPGKFLEDERPILRLIMDFRAVNAATRILEGDVRKLTGAPALQHIVLPNSSVLRVSAEDLVAAFYLFALPPGWSRMMCFGEKVPWTSLGISRPGSVYLGARVLPMGWASAVGVLQHAHRRLALRSPLSGGAGLLGACEIRRDAEFPDLELERSMWSLYLDDTTLVEILDKRVAKELEGKPSAEQERLRRAYQHWGIAVSKEKALVRNEAAEKLGAVVDGEKGVLKGSTKRALENLSLGFWLLRQERVPRKALQVFLGKEVHTMQFRRPVFGVFDYLWKDVAQGSPMVELGLKSVEEVLLSGLLQPLRRTDLRARLHELVTASDASETGGGMVYGHKLSQQGLKEVLAIKEGWEEPPEEEVNVDGPQVVLAIDFFAGIGGLSRALQLADVKVAHLLVVENDPDCRRLNAVRWPGCDLMSDIQKVTKKELEKAIRGVPGLTGVIAGGGSPCQGLSQLSANRKHLEDPRSKLFYRLCEIFGWIADICGEMEVWNLNFLENVVGDEADVEEMTEELGAPPLRVCSSGLSRVRRPRLYWSNADLEDHSSYTKAHYALWDELCFEEELEPMEFFCDEGWLWAAGNQDEEKRLPTFTRAIPRSRPPVCPAGIDGCDEATLKRWKEDKMKYPPYTYKEDFLFESKKDSNKKRVASASERERLMGYPTGYTLGLFKKEPGSDFEMEQQEVARCAALGNSFHAVTVACLIDLWLWSAGVRTDPMGAKAIVERWHKEMSEKAFSDFGGLLLKEKQAMSSSLQELELEEEAMSQDGAPRNAEWLRMCGQGQAKDGPDPLSVRLIHQYLRRCEFRGSDIRLDLGVVYRPDAVKRTSIDPRRWLWRTAQAYRWSKREHINLLELRAVLRTLEWRSRSTAFHSCRFMHLSDSQIVLAVLTKGRSSSRRINRLLRKVAERKKERQKIGRLGDQKISPCTRERYHHSLEEVAKYVNLSPQMLLRQDNLDDILSSFVEMLWEDGESRSQGSYAIAAIQHFAPDAKGRLKNAWKLMGLWQKIEQPRRATPLDPSLLLAFAGVFWKWKWEDLACLTVVGFAGLLRTGEMFALQRSDVVLARKANQPSIIFLYDTKTAKRNLLTAEKVLIYERCAKACLHFLCKNKNGTERLVDTAPAKYRAVWKEVVDHLGLNSFHYLPYSLRRGGATSAYKEGMTFEQLLIKGRWQNVSTARLYLDQALQELTRIQLPSTAVARVRAAKLCFKAAGLGRVEGEAGSFGVREDQFFQKASELARVLGLPRIYVSCNSGARVGLVEELKPLYKAKTRVIVQWIDPKDCGKGFEYLYLLKADYEKLPPGSVEVHKIQQGGEERYVLDAIIGEGMKSTKGGIGVENLQGSGLIAGETSRAYQDTFTLSYITGRSVGIGAYLNRLGQRNIQMAWEPNPVGIGLGNW</sequence>
<dbReference type="CDD" id="cd02869">
    <property type="entry name" value="PseudoU_synth_RluA_like"/>
    <property type="match status" value="1"/>
</dbReference>
<feature type="domain" description="Fe2OG dioxygenase" evidence="28">
    <location>
        <begin position="1762"/>
        <end position="1858"/>
    </location>
</feature>
<dbReference type="GO" id="GO:0005506">
    <property type="term" value="F:iron ion binding"/>
    <property type="evidence" value="ECO:0007669"/>
    <property type="project" value="InterPro"/>
</dbReference>
<evidence type="ECO:0000256" key="21">
    <source>
        <dbReference type="ARBA" id="ARBA00048600"/>
    </source>
</evidence>
<feature type="region of interest" description="Disordered" evidence="23">
    <location>
        <begin position="2732"/>
        <end position="2817"/>
    </location>
</feature>
<keyword evidence="11 22" id="KW-0067">ATP-binding</keyword>
<evidence type="ECO:0000256" key="7">
    <source>
        <dbReference type="ARBA" id="ARBA00022679"/>
    </source>
</evidence>
<keyword evidence="32" id="KW-1185">Reference proteome</keyword>
<dbReference type="InterPro" id="IPR006620">
    <property type="entry name" value="Pro_4_hyd_alph"/>
</dbReference>
<dbReference type="PROSITE" id="PS01129">
    <property type="entry name" value="PSI_RLU"/>
    <property type="match status" value="1"/>
</dbReference>
<dbReference type="GO" id="GO:0005524">
    <property type="term" value="F:ATP binding"/>
    <property type="evidence" value="ECO:0007669"/>
    <property type="project" value="UniProtKB-UniRule"/>
</dbReference>
<dbReference type="GO" id="GO:0015074">
    <property type="term" value="P:DNA integration"/>
    <property type="evidence" value="ECO:0007669"/>
    <property type="project" value="InterPro"/>
</dbReference>
<feature type="compositionally biased region" description="Basic and acidic residues" evidence="23">
    <location>
        <begin position="2528"/>
        <end position="2547"/>
    </location>
</feature>
<feature type="domain" description="CoA carboxyltransferase N-terminal" evidence="27">
    <location>
        <begin position="4326"/>
        <end position="4503"/>
    </location>
</feature>
<evidence type="ECO:0000256" key="3">
    <source>
        <dbReference type="ARBA" id="ARBA00004956"/>
    </source>
</evidence>
<evidence type="ECO:0000256" key="11">
    <source>
        <dbReference type="ARBA" id="ARBA00022840"/>
    </source>
</evidence>
<evidence type="ECO:0000313" key="31">
    <source>
        <dbReference type="EMBL" id="CAL4766033.1"/>
    </source>
</evidence>
<comment type="catalytic activity">
    <reaction evidence="21">
        <text>N(6)-biotinyl-L-lysyl-[protein] + hydrogencarbonate + ATP = N(6)-carboxybiotinyl-L-lysyl-[protein] + ADP + phosphate + H(+)</text>
        <dbReference type="Rhea" id="RHEA:13501"/>
        <dbReference type="Rhea" id="RHEA-COMP:10505"/>
        <dbReference type="Rhea" id="RHEA-COMP:10506"/>
        <dbReference type="ChEBI" id="CHEBI:15378"/>
        <dbReference type="ChEBI" id="CHEBI:17544"/>
        <dbReference type="ChEBI" id="CHEBI:30616"/>
        <dbReference type="ChEBI" id="CHEBI:43474"/>
        <dbReference type="ChEBI" id="CHEBI:83144"/>
        <dbReference type="ChEBI" id="CHEBI:83145"/>
        <dbReference type="ChEBI" id="CHEBI:456216"/>
        <dbReference type="EC" id="6.3.4.14"/>
    </reaction>
</comment>
<dbReference type="GO" id="GO:0009982">
    <property type="term" value="F:pseudouridine synthase activity"/>
    <property type="evidence" value="ECO:0007669"/>
    <property type="project" value="InterPro"/>
</dbReference>
<evidence type="ECO:0000256" key="14">
    <source>
        <dbReference type="ARBA" id="ARBA00023004"/>
    </source>
</evidence>
<keyword evidence="19" id="KW-0511">Multifunctional enzyme</keyword>
<dbReference type="GO" id="GO:0031418">
    <property type="term" value="F:L-ascorbic acid binding"/>
    <property type="evidence" value="ECO:0007669"/>
    <property type="project" value="InterPro"/>
</dbReference>
<evidence type="ECO:0000256" key="1">
    <source>
        <dbReference type="ARBA" id="ARBA00001953"/>
    </source>
</evidence>
<dbReference type="SUPFAM" id="SSF51230">
    <property type="entry name" value="Single hybrid motif"/>
    <property type="match status" value="1"/>
</dbReference>
<comment type="catalytic activity">
    <reaction evidence="20">
        <text>hydrogencarbonate + acetyl-CoA + ATP = malonyl-CoA + ADP + phosphate + H(+)</text>
        <dbReference type="Rhea" id="RHEA:11308"/>
        <dbReference type="ChEBI" id="CHEBI:15378"/>
        <dbReference type="ChEBI" id="CHEBI:17544"/>
        <dbReference type="ChEBI" id="CHEBI:30616"/>
        <dbReference type="ChEBI" id="CHEBI:43474"/>
        <dbReference type="ChEBI" id="CHEBI:57288"/>
        <dbReference type="ChEBI" id="CHEBI:57384"/>
        <dbReference type="ChEBI" id="CHEBI:456216"/>
        <dbReference type="EC" id="6.4.1.2"/>
    </reaction>
</comment>
<dbReference type="Gene3D" id="3.40.50.20">
    <property type="match status" value="2"/>
</dbReference>
<dbReference type="EMBL" id="CAMXCT010000433">
    <property type="protein sequence ID" value="CAI3978721.1"/>
    <property type="molecule type" value="Genomic_DNA"/>
</dbReference>
<dbReference type="Pfam" id="PF25238">
    <property type="entry name" value="OGFOD2-like"/>
    <property type="match status" value="1"/>
</dbReference>
<dbReference type="InterPro" id="IPR049074">
    <property type="entry name" value="ACCA_BT"/>
</dbReference>
<dbReference type="GO" id="GO:0003723">
    <property type="term" value="F:RNA binding"/>
    <property type="evidence" value="ECO:0007669"/>
    <property type="project" value="InterPro"/>
</dbReference>
<feature type="compositionally biased region" description="Polar residues" evidence="23">
    <location>
        <begin position="2169"/>
        <end position="2178"/>
    </location>
</feature>
<keyword evidence="15" id="KW-0443">Lipid metabolism</keyword>
<evidence type="ECO:0000256" key="18">
    <source>
        <dbReference type="ARBA" id="ARBA00023267"/>
    </source>
</evidence>
<dbReference type="GO" id="GO:0006310">
    <property type="term" value="P:DNA recombination"/>
    <property type="evidence" value="ECO:0007669"/>
    <property type="project" value="UniProtKB-KW"/>
</dbReference>
<evidence type="ECO:0000313" key="29">
    <source>
        <dbReference type="EMBL" id="CAI3978721.1"/>
    </source>
</evidence>
<dbReference type="FunFam" id="3.30.1490.20:FF:000003">
    <property type="entry name" value="acetyl-CoA carboxylase isoform X1"/>
    <property type="match status" value="1"/>
</dbReference>
<dbReference type="PROSITE" id="PS00866">
    <property type="entry name" value="CPSASE_1"/>
    <property type="match status" value="1"/>
</dbReference>
<dbReference type="InterPro" id="IPR013762">
    <property type="entry name" value="Integrase-like_cat_sf"/>
</dbReference>
<proteinExistence type="predicted"/>
<name>A0A9P1BSM0_9DINO</name>
<keyword evidence="12" id="KW-0223">Dioxygenase</keyword>
<feature type="compositionally biased region" description="Basic and acidic residues" evidence="23">
    <location>
        <begin position="2768"/>
        <end position="2789"/>
    </location>
</feature>
<dbReference type="Pfam" id="PF00364">
    <property type="entry name" value="Biotin_lipoyl"/>
    <property type="match status" value="1"/>
</dbReference>
<evidence type="ECO:0000256" key="23">
    <source>
        <dbReference type="SAM" id="MobiDB-lite"/>
    </source>
</evidence>
<dbReference type="Pfam" id="PF02786">
    <property type="entry name" value="CPSase_L_D2"/>
    <property type="match status" value="1"/>
</dbReference>
<dbReference type="GO" id="GO:0004075">
    <property type="term" value="F:biotin carboxylase activity"/>
    <property type="evidence" value="ECO:0007669"/>
    <property type="project" value="UniProtKB-EC"/>
</dbReference>
<keyword evidence="10" id="KW-0276">Fatty acid metabolism</keyword>
<dbReference type="PANTHER" id="PTHR45728">
    <property type="entry name" value="ACETYL-COA CARBOXYLASE, ISOFORM A"/>
    <property type="match status" value="1"/>
</dbReference>
<dbReference type="Gene3D" id="3.40.50.150">
    <property type="entry name" value="Vaccinia Virus protein VP39"/>
    <property type="match status" value="1"/>
</dbReference>
<feature type="compositionally biased region" description="Basic and acidic residues" evidence="23">
    <location>
        <begin position="2746"/>
        <end position="2757"/>
    </location>
</feature>
<evidence type="ECO:0000256" key="6">
    <source>
        <dbReference type="ARBA" id="ARBA00022603"/>
    </source>
</evidence>
<feature type="region of interest" description="Disordered" evidence="23">
    <location>
        <begin position="2459"/>
        <end position="2516"/>
    </location>
</feature>
<dbReference type="GO" id="GO:0003677">
    <property type="term" value="F:DNA binding"/>
    <property type="evidence" value="ECO:0007669"/>
    <property type="project" value="InterPro"/>
</dbReference>
<dbReference type="EMBL" id="CAMXCT020000433">
    <property type="protein sequence ID" value="CAL1132096.1"/>
    <property type="molecule type" value="Genomic_DNA"/>
</dbReference>
<keyword evidence="4" id="KW-0444">Lipid biosynthesis</keyword>
<keyword evidence="18" id="KW-0092">Biotin</keyword>
<evidence type="ECO:0000256" key="5">
    <source>
        <dbReference type="ARBA" id="ARBA00022598"/>
    </source>
</evidence>
<dbReference type="SUPFAM" id="SSF55120">
    <property type="entry name" value="Pseudouridine synthase"/>
    <property type="match status" value="1"/>
</dbReference>
<feature type="domain" description="Lipoyl-binding" evidence="24">
    <location>
        <begin position="1029"/>
        <end position="1103"/>
    </location>
</feature>
<dbReference type="Pfam" id="PF00849">
    <property type="entry name" value="PseudoU_synth_2"/>
    <property type="match status" value="1"/>
</dbReference>
<dbReference type="InterPro" id="IPR005482">
    <property type="entry name" value="Biotin_COase_C"/>
</dbReference>
<dbReference type="InterPro" id="IPR011762">
    <property type="entry name" value="COA_CT_N"/>
</dbReference>
<comment type="caution">
    <text evidence="29">The sequence shown here is derived from an EMBL/GenBank/DDBJ whole genome shotgun (WGS) entry which is preliminary data.</text>
</comment>
<dbReference type="OrthoDB" id="196847at2759"/>
<feature type="compositionally biased region" description="Basic and acidic residues" evidence="23">
    <location>
        <begin position="2580"/>
        <end position="2594"/>
    </location>
</feature>
<evidence type="ECO:0000256" key="12">
    <source>
        <dbReference type="ARBA" id="ARBA00022964"/>
    </source>
</evidence>
<dbReference type="GO" id="GO:0008168">
    <property type="term" value="F:methyltransferase activity"/>
    <property type="evidence" value="ECO:0007669"/>
    <property type="project" value="UniProtKB-KW"/>
</dbReference>
<protein>
    <submittedName>
        <fullName evidence="31">Acetyl-CoA carboxylase 1</fullName>
    </submittedName>
</protein>
<feature type="domain" description="ATP-grasp" evidence="25">
    <location>
        <begin position="540"/>
        <end position="747"/>
    </location>
</feature>
<keyword evidence="8" id="KW-0479">Metal-binding</keyword>
<dbReference type="GO" id="GO:0051213">
    <property type="term" value="F:dioxygenase activity"/>
    <property type="evidence" value="ECO:0007669"/>
    <property type="project" value="UniProtKB-KW"/>
</dbReference>
<dbReference type="GO" id="GO:0032259">
    <property type="term" value="P:methylation"/>
    <property type="evidence" value="ECO:0007669"/>
    <property type="project" value="UniProtKB-KW"/>
</dbReference>
<dbReference type="GO" id="GO:0003989">
    <property type="term" value="F:acetyl-CoA carboxylase activity"/>
    <property type="evidence" value="ECO:0007669"/>
    <property type="project" value="UniProtKB-EC"/>
</dbReference>
<feature type="region of interest" description="Disordered" evidence="23">
    <location>
        <begin position="2528"/>
        <end position="2601"/>
    </location>
</feature>
<feature type="compositionally biased region" description="Basic and acidic residues" evidence="23">
    <location>
        <begin position="2496"/>
        <end position="2512"/>
    </location>
</feature>
<evidence type="ECO:0000256" key="16">
    <source>
        <dbReference type="ARBA" id="ARBA00023160"/>
    </source>
</evidence>
<dbReference type="InterPro" id="IPR005481">
    <property type="entry name" value="BC-like_N"/>
</dbReference>
<dbReference type="InterPro" id="IPR016185">
    <property type="entry name" value="PreATP-grasp_dom_sf"/>
</dbReference>
<dbReference type="SMART" id="SM00702">
    <property type="entry name" value="P4Hc"/>
    <property type="match status" value="1"/>
</dbReference>
<evidence type="ECO:0000256" key="10">
    <source>
        <dbReference type="ARBA" id="ARBA00022832"/>
    </source>
</evidence>
<dbReference type="GO" id="GO:0001522">
    <property type="term" value="P:pseudouridine synthesis"/>
    <property type="evidence" value="ECO:0007669"/>
    <property type="project" value="InterPro"/>
</dbReference>
<dbReference type="PROSITE" id="PS00867">
    <property type="entry name" value="CPSASE_2"/>
    <property type="match status" value="1"/>
</dbReference>
<dbReference type="Gene3D" id="2.40.460.10">
    <property type="entry name" value="Biotin dependent carboxylase carboxyltransferase"/>
    <property type="match status" value="1"/>
</dbReference>
<dbReference type="EMBL" id="CAMXCT030000433">
    <property type="protein sequence ID" value="CAL4766033.1"/>
    <property type="molecule type" value="Genomic_DNA"/>
</dbReference>
<dbReference type="PROSITE" id="PS50975">
    <property type="entry name" value="ATP_GRASP"/>
    <property type="match status" value="1"/>
</dbReference>
<dbReference type="SMART" id="SM00878">
    <property type="entry name" value="Biotin_carb_C"/>
    <property type="match status" value="1"/>
</dbReference>
<dbReference type="Gene3D" id="2.60.120.620">
    <property type="entry name" value="q2cbj1_9rhob like domain"/>
    <property type="match status" value="1"/>
</dbReference>
<dbReference type="InterPro" id="IPR006224">
    <property type="entry name" value="PsdUridine_synth_RluA-like_CS"/>
</dbReference>
<comment type="cofactor">
    <cofactor evidence="2">
        <name>L-ascorbate</name>
        <dbReference type="ChEBI" id="CHEBI:38290"/>
    </cofactor>
</comment>
<dbReference type="InterPro" id="IPR000089">
    <property type="entry name" value="Biotin_lipoyl"/>
</dbReference>
<dbReference type="InterPro" id="IPR029045">
    <property type="entry name" value="ClpP/crotonase-like_dom_sf"/>
</dbReference>
<dbReference type="PANTHER" id="PTHR45728:SF3">
    <property type="entry name" value="ACETYL-COA CARBOXYLASE"/>
    <property type="match status" value="1"/>
</dbReference>
<evidence type="ECO:0000313" key="32">
    <source>
        <dbReference type="Proteomes" id="UP001152797"/>
    </source>
</evidence>
<evidence type="ECO:0000259" key="26">
    <source>
        <dbReference type="PROSITE" id="PS50979"/>
    </source>
</evidence>
<dbReference type="Pfam" id="PF00289">
    <property type="entry name" value="Biotin_carb_N"/>
    <property type="match status" value="1"/>
</dbReference>
<dbReference type="PROSITE" id="PS50979">
    <property type="entry name" value="BC"/>
    <property type="match status" value="1"/>
</dbReference>
<dbReference type="InterPro" id="IPR006145">
    <property type="entry name" value="PsdUridine_synth_RsuA/RluA"/>
</dbReference>
<evidence type="ECO:0000259" key="28">
    <source>
        <dbReference type="PROSITE" id="PS51471"/>
    </source>
</evidence>
<evidence type="ECO:0000256" key="13">
    <source>
        <dbReference type="ARBA" id="ARBA00023002"/>
    </source>
</evidence>
<keyword evidence="13" id="KW-0560">Oxidoreductase</keyword>
<feature type="compositionally biased region" description="Basic residues" evidence="23">
    <location>
        <begin position="2548"/>
        <end position="2561"/>
    </location>
</feature>
<dbReference type="InterPro" id="IPR013815">
    <property type="entry name" value="ATP_grasp_subdomain_1"/>
</dbReference>
<dbReference type="FunFam" id="2.40.50.100:FF:000005">
    <property type="entry name" value="Acetyl-CoA carboxylase 1"/>
    <property type="match status" value="1"/>
</dbReference>
<dbReference type="InterPro" id="IPR034733">
    <property type="entry name" value="AcCoA_carboxyl_beta"/>
</dbReference>
<evidence type="ECO:0000259" key="25">
    <source>
        <dbReference type="PROSITE" id="PS50975"/>
    </source>
</evidence>
<dbReference type="InterPro" id="IPR005479">
    <property type="entry name" value="CPAse_ATP-bd"/>
</dbReference>
<organism evidence="29">
    <name type="scientific">Cladocopium goreaui</name>
    <dbReference type="NCBI Taxonomy" id="2562237"/>
    <lineage>
        <taxon>Eukaryota</taxon>
        <taxon>Sar</taxon>
        <taxon>Alveolata</taxon>
        <taxon>Dinophyceae</taxon>
        <taxon>Suessiales</taxon>
        <taxon>Symbiodiniaceae</taxon>
        <taxon>Cladocopium</taxon>
    </lineage>
</organism>
<dbReference type="Gene3D" id="3.30.2350.10">
    <property type="entry name" value="Pseudouridine synthase"/>
    <property type="match status" value="1"/>
</dbReference>